<dbReference type="Gene3D" id="3.30.457.10">
    <property type="entry name" value="Copper amine oxidase-like, N-terminal domain"/>
    <property type="match status" value="1"/>
</dbReference>
<reference evidence="3 4" key="1">
    <citation type="submission" date="2018-07" db="EMBL/GenBank/DDBJ databases">
        <title>Genomic Encyclopedia of Type Strains, Phase III (KMG-III): the genomes of soil and plant-associated and newly described type strains.</title>
        <authorList>
            <person name="Whitman W."/>
        </authorList>
    </citation>
    <scope>NUCLEOTIDE SEQUENCE [LARGE SCALE GENOMIC DNA]</scope>
    <source>
        <strain evidence="3 4">CECT 7287</strain>
    </source>
</reference>
<accession>A0A3D9JUD7</accession>
<dbReference type="AlphaFoldDB" id="A0A3D9JUD7"/>
<dbReference type="Gene3D" id="2.60.40.10">
    <property type="entry name" value="Immunoglobulins"/>
    <property type="match status" value="1"/>
</dbReference>
<protein>
    <submittedName>
        <fullName evidence="3">Copper amine oxidase-like protein</fullName>
    </submittedName>
</protein>
<dbReference type="Proteomes" id="UP000256977">
    <property type="component" value="Unassembled WGS sequence"/>
</dbReference>
<keyword evidence="1" id="KW-0732">Signal</keyword>
<dbReference type="EMBL" id="QRDZ01000009">
    <property type="protein sequence ID" value="RED77530.1"/>
    <property type="molecule type" value="Genomic_DNA"/>
</dbReference>
<gene>
    <name evidence="3" type="ORF">DFP98_109141</name>
</gene>
<evidence type="ECO:0000313" key="3">
    <source>
        <dbReference type="EMBL" id="RED77530.1"/>
    </source>
</evidence>
<keyword evidence="4" id="KW-1185">Reference proteome</keyword>
<dbReference type="RefSeq" id="WP_116061140.1">
    <property type="nucleotide sequence ID" value="NZ_QRDZ01000009.1"/>
</dbReference>
<evidence type="ECO:0000259" key="2">
    <source>
        <dbReference type="Pfam" id="PF07833"/>
    </source>
</evidence>
<comment type="caution">
    <text evidence="3">The sequence shown here is derived from an EMBL/GenBank/DDBJ whole genome shotgun (WGS) entry which is preliminary data.</text>
</comment>
<name>A0A3D9JUD7_9BACL</name>
<dbReference type="OrthoDB" id="25008at2"/>
<evidence type="ECO:0000256" key="1">
    <source>
        <dbReference type="SAM" id="SignalP"/>
    </source>
</evidence>
<proteinExistence type="predicted"/>
<feature type="domain" description="Copper amine oxidase-like N-terminal" evidence="2">
    <location>
        <begin position="48"/>
        <end position="151"/>
    </location>
</feature>
<dbReference type="InterPro" id="IPR035986">
    <property type="entry name" value="PKD_dom_sf"/>
</dbReference>
<dbReference type="InterPro" id="IPR013783">
    <property type="entry name" value="Ig-like_fold"/>
</dbReference>
<sequence>MKKSFTFLLLSALMMLSFQIPQSAHAEGSAGGLETLILVRDSNEMWHNGVTVNAPQPMTEVKGVTYVAAKAFMHEIYGKVAYDSKSKKYTLTSGKNVLQLVADKSTYTINGATKSMTGAPYVLKGTLMLPIRVAAQSFGLTMRNLPATKQIELTWSNAPIAKFSVSELNPYAEQTPVRYTDESYHPSGLAIIEERWENNNDIFEQPGTYVVTHWVKDELGNWSEPYSVTITVKPANQPPVASFTIEKETYRMGEFITYTDLSTDDEDRIVSRVWTNAQRGFFEPGPQTVTLRVTDALGEVGEVSKTITITDETLYTKEEFDLLYTEPGEKFEMSGSSVLQWPTLSYNINDRQQTLIRANSPETIREEGIYYEDMVSGDVRFLLHNQNGRSKPVKIYIVLTNNNLEPATVRMGAKGMAGPNPIVSTVGKAVTGRFLESLLSPQYSYVQIPAGESRMIFQEYSDKAVKPGDVYSMFADVWMSAALDFKVVVVDAERDVISALPGLSILESDKVHVRGTFDNANRIMYVNQMVGDVKSRMVLADNAVDTRISGIDKTTGMPVLNAGNYGVLYTIQLNNVQPHTAIVLSPRGGHYAGAFTVNGKVVYTTSTSILRNTNELGMLYKTGDSAESVTITFTPANGSMLPINLLFMPLPTPKV</sequence>
<dbReference type="SUPFAM" id="SSF49299">
    <property type="entry name" value="PKD domain"/>
    <property type="match status" value="2"/>
</dbReference>
<organism evidence="3 4">
    <name type="scientific">Cohnella phaseoli</name>
    <dbReference type="NCBI Taxonomy" id="456490"/>
    <lineage>
        <taxon>Bacteria</taxon>
        <taxon>Bacillati</taxon>
        <taxon>Bacillota</taxon>
        <taxon>Bacilli</taxon>
        <taxon>Bacillales</taxon>
        <taxon>Paenibacillaceae</taxon>
        <taxon>Cohnella</taxon>
    </lineage>
</organism>
<dbReference type="InterPro" id="IPR012854">
    <property type="entry name" value="Cu_amine_oxidase-like_N"/>
</dbReference>
<evidence type="ECO:0000313" key="4">
    <source>
        <dbReference type="Proteomes" id="UP000256977"/>
    </source>
</evidence>
<feature type="chain" id="PRO_5017754034" evidence="1">
    <location>
        <begin position="27"/>
        <end position="655"/>
    </location>
</feature>
<feature type="signal peptide" evidence="1">
    <location>
        <begin position="1"/>
        <end position="26"/>
    </location>
</feature>
<dbReference type="SUPFAM" id="SSF55383">
    <property type="entry name" value="Copper amine oxidase, domain N"/>
    <property type="match status" value="1"/>
</dbReference>
<dbReference type="InterPro" id="IPR036582">
    <property type="entry name" value="Mao_N_sf"/>
</dbReference>
<dbReference type="Pfam" id="PF07833">
    <property type="entry name" value="Cu_amine_oxidN1"/>
    <property type="match status" value="1"/>
</dbReference>